<dbReference type="Pfam" id="PF00089">
    <property type="entry name" value="Trypsin"/>
    <property type="match status" value="2"/>
</dbReference>
<evidence type="ECO:0000313" key="3">
    <source>
        <dbReference type="EMBL" id="SEG16974.1"/>
    </source>
</evidence>
<reference evidence="4" key="1">
    <citation type="submission" date="2016-10" db="EMBL/GenBank/DDBJ databases">
        <authorList>
            <person name="Varghese N."/>
            <person name="Submissions S."/>
        </authorList>
    </citation>
    <scope>NUCLEOTIDE SEQUENCE [LARGE SCALE GENOMIC DNA]</scope>
    <source>
        <strain evidence="4">CGMCC 1.7062</strain>
    </source>
</reference>
<evidence type="ECO:0000256" key="1">
    <source>
        <dbReference type="SAM" id="SignalP"/>
    </source>
</evidence>
<proteinExistence type="predicted"/>
<dbReference type="GO" id="GO:0004252">
    <property type="term" value="F:serine-type endopeptidase activity"/>
    <property type="evidence" value="ECO:0007669"/>
    <property type="project" value="InterPro"/>
</dbReference>
<feature type="signal peptide" evidence="1">
    <location>
        <begin position="1"/>
        <end position="20"/>
    </location>
</feature>
<protein>
    <submittedName>
        <fullName evidence="3">Secreted trypsin-like serine protease</fullName>
    </submittedName>
</protein>
<dbReference type="SUPFAM" id="SSF50494">
    <property type="entry name" value="Trypsin-like serine proteases"/>
    <property type="match status" value="2"/>
</dbReference>
<dbReference type="InterPro" id="IPR001254">
    <property type="entry name" value="Trypsin_dom"/>
</dbReference>
<dbReference type="OrthoDB" id="9813836at2"/>
<feature type="domain" description="Peptidase S1" evidence="2">
    <location>
        <begin position="329"/>
        <end position="622"/>
    </location>
</feature>
<feature type="chain" id="PRO_5009289977" evidence="1">
    <location>
        <begin position="21"/>
        <end position="713"/>
    </location>
</feature>
<gene>
    <name evidence="3" type="ORF">SAMN04488244_10853</name>
</gene>
<organism evidence="3 4">
    <name type="scientific">Vibrio hangzhouensis</name>
    <dbReference type="NCBI Taxonomy" id="462991"/>
    <lineage>
        <taxon>Bacteria</taxon>
        <taxon>Pseudomonadati</taxon>
        <taxon>Pseudomonadota</taxon>
        <taxon>Gammaproteobacteria</taxon>
        <taxon>Vibrionales</taxon>
        <taxon>Vibrionaceae</taxon>
        <taxon>Vibrio</taxon>
    </lineage>
</organism>
<keyword evidence="3" id="KW-0378">Hydrolase</keyword>
<name>A0A1H5XYX6_9VIBR</name>
<dbReference type="SMART" id="SM00020">
    <property type="entry name" value="Tryp_SPc"/>
    <property type="match status" value="2"/>
</dbReference>
<dbReference type="PROSITE" id="PS50240">
    <property type="entry name" value="TRYPSIN_DOM"/>
    <property type="match status" value="2"/>
</dbReference>
<dbReference type="RefSeq" id="WP_103880190.1">
    <property type="nucleotide sequence ID" value="NZ_FNVG01000008.1"/>
</dbReference>
<dbReference type="PANTHER" id="PTHR24260:SF136">
    <property type="entry name" value="GH08193P-RELATED"/>
    <property type="match status" value="1"/>
</dbReference>
<feature type="domain" description="Peptidase S1" evidence="2">
    <location>
        <begin position="21"/>
        <end position="314"/>
    </location>
</feature>
<keyword evidence="1" id="KW-0732">Signal</keyword>
<keyword evidence="4" id="KW-1185">Reference proteome</keyword>
<dbReference type="InterPro" id="IPR043504">
    <property type="entry name" value="Peptidase_S1_PA_chymotrypsin"/>
</dbReference>
<keyword evidence="3" id="KW-0645">Protease</keyword>
<dbReference type="InterPro" id="IPR018114">
    <property type="entry name" value="TRYPSIN_HIS"/>
</dbReference>
<dbReference type="EMBL" id="FNVG01000008">
    <property type="protein sequence ID" value="SEG16974.1"/>
    <property type="molecule type" value="Genomic_DNA"/>
</dbReference>
<dbReference type="PRINTS" id="PR00722">
    <property type="entry name" value="CHYMOTRYPSIN"/>
</dbReference>
<dbReference type="InterPro" id="IPR051333">
    <property type="entry name" value="CLIP_Serine_Protease"/>
</dbReference>
<dbReference type="InterPro" id="IPR009003">
    <property type="entry name" value="Peptidase_S1_PA"/>
</dbReference>
<evidence type="ECO:0000313" key="4">
    <source>
        <dbReference type="Proteomes" id="UP000236721"/>
    </source>
</evidence>
<dbReference type="Gene3D" id="2.40.10.10">
    <property type="entry name" value="Trypsin-like serine proteases"/>
    <property type="match status" value="2"/>
</dbReference>
<dbReference type="AlphaFoldDB" id="A0A1H5XYX6"/>
<dbReference type="PROSITE" id="PS00134">
    <property type="entry name" value="TRYPSIN_HIS"/>
    <property type="match status" value="2"/>
</dbReference>
<dbReference type="InterPro" id="IPR001314">
    <property type="entry name" value="Peptidase_S1A"/>
</dbReference>
<dbReference type="GO" id="GO:0006508">
    <property type="term" value="P:proteolysis"/>
    <property type="evidence" value="ECO:0007669"/>
    <property type="project" value="UniProtKB-KW"/>
</dbReference>
<sequence>MLRRIFSALLVWAVSASSYAIVYGDEVEQLEFDADYSYMVSVRASFEAEDHKCGGVVLNERWILTAAHCLINSSTSLEGEPNNQESFTTYEVVKPKEISVTVGTADLAAVGFSNIYNITHIVIHPQYDPLHSVETDEAGNVTVTTAFQHDLALLYSERDLPEVAVDILPNDEDYAALQLLEQEWDDANPPFNLTVAGWGTGGDTTLNETSVAYISNELCYQRLESAEDYPRYIASPDDPTKICTLPTTVETIGDQIWGNGACIGDTGGPLVKDGVLVGIISASPIIYDVCSSVTLPTWYSNVHHYLDWLNVHKNMEEPPEKVISLPDFLVEKSVSEMEEEYPYVVSIRASFEAEQHKCSGMILSKRWILTAAHCLVQSGTSLEGDPGNPESFTQFEVVKPKEIAVTAGTADLAAAKLSNVYNITHIVIHPQYDPIHSVEVDEFGDTVVTTAFQNDLALLYSERDLPDTIAPLINDSTLHAELLQLDLQWDPANPVANLQVAGWRINGQEDTILKETGVAYISNELCYQRLETAEKYPRYIASPDDPMKICSLPTISETNGGDTIVGNGACTGDTGGPLVKDGVVVGVMSASPLIDRICSSVTLPTWYSDVYYYLDWLKSYFDSEEAPDVVISFPEFLLQQSNPVGEEEGVTDEEITEEVIGDTCDTPATVTIGGSTAEVGCYSDSSGGSLSLFWILGLLMSSVLRRRDFQLEE</sequence>
<dbReference type="Proteomes" id="UP000236721">
    <property type="component" value="Unassembled WGS sequence"/>
</dbReference>
<evidence type="ECO:0000259" key="2">
    <source>
        <dbReference type="PROSITE" id="PS50240"/>
    </source>
</evidence>
<dbReference type="PANTHER" id="PTHR24260">
    <property type="match status" value="1"/>
</dbReference>
<accession>A0A1H5XYX6</accession>